<reference evidence="2" key="1">
    <citation type="book" date="2010" name="EXTREMOPHILES" publisher="0:0-0">
        <title>Complete genome sequences of ten hyperthermophilic archaea reveal their metabolic capabilities and possible ecological roles.</title>
        <editorList>
            <person name="?"/>
        </editorList>
        <authorList>
            <person name="Ravin N.V."/>
            <person name="Mardanov A.V."/>
            <person name="Bonch-Osmolovskaya E.A."/>
            <person name="Skryabin K.G."/>
        </authorList>
    </citation>
    <scope>NUCLEOTIDE SEQUENCE [LARGE SCALE GENOMIC DNA]</scope>
    <source>
        <strain evidence="2">1505</strain>
    </source>
</reference>
<organism evidence="1 2">
    <name type="scientific">Thermofilum adornatum 1505</name>
    <dbReference type="NCBI Taxonomy" id="697581"/>
    <lineage>
        <taxon>Archaea</taxon>
        <taxon>Thermoproteota</taxon>
        <taxon>Thermoprotei</taxon>
        <taxon>Thermofilales</taxon>
        <taxon>Thermofilaceae</taxon>
        <taxon>Thermofilum</taxon>
    </lineage>
</organism>
<accession>A0A3G1A9U0</accession>
<name>A0A3G1A9U0_9CREN</name>
<dbReference type="EMBL" id="CP007493">
    <property type="protein sequence ID" value="AJB42617.1"/>
    <property type="molecule type" value="Genomic_DNA"/>
</dbReference>
<evidence type="ECO:0000313" key="2">
    <source>
        <dbReference type="Proteomes" id="UP000266720"/>
    </source>
</evidence>
<evidence type="ECO:0000313" key="1">
    <source>
        <dbReference type="EMBL" id="AJB42617.1"/>
    </source>
</evidence>
<protein>
    <submittedName>
        <fullName evidence="1">Uncharacterized protein</fullName>
    </submittedName>
</protein>
<dbReference type="AlphaFoldDB" id="A0A3G1A9U0"/>
<gene>
    <name evidence="1" type="ORF">TCARB_1575</name>
</gene>
<dbReference type="KEGG" id="tcb:TCARB_1575"/>
<dbReference type="Proteomes" id="UP000266720">
    <property type="component" value="Chromosome"/>
</dbReference>
<proteinExistence type="predicted"/>
<sequence>MHTEKFSQPMHLLESIGWKIDPFDAKDSVTIDIVFLPISHRRSCFYMERGNYLT</sequence>